<comment type="caution">
    <text evidence="1">The sequence shown here is derived from an EMBL/GenBank/DDBJ whole genome shotgun (WGS) entry which is preliminary data.</text>
</comment>
<gene>
    <name evidence="1" type="ORF">A3SI_08861</name>
</gene>
<reference evidence="1 2" key="1">
    <citation type="submission" date="2012-05" db="EMBL/GenBank/DDBJ databases">
        <title>Genome sequence of Nitritalea halalkaliphila LW7.</title>
        <authorList>
            <person name="Jangir P.K."/>
            <person name="Singh A."/>
            <person name="Shivaji S."/>
            <person name="Sharma R."/>
        </authorList>
    </citation>
    <scope>NUCLEOTIDE SEQUENCE [LARGE SCALE GENOMIC DNA]</scope>
    <source>
        <strain evidence="1 2">LW7</strain>
    </source>
</reference>
<evidence type="ECO:0008006" key="3">
    <source>
        <dbReference type="Google" id="ProtNLM"/>
    </source>
</evidence>
<proteinExistence type="predicted"/>
<evidence type="ECO:0000313" key="2">
    <source>
        <dbReference type="Proteomes" id="UP000005551"/>
    </source>
</evidence>
<accession>I5C4P7</accession>
<dbReference type="EMBL" id="AJYA01000018">
    <property type="protein sequence ID" value="EIM76799.1"/>
    <property type="molecule type" value="Genomic_DNA"/>
</dbReference>
<evidence type="ECO:0000313" key="1">
    <source>
        <dbReference type="EMBL" id="EIM76799.1"/>
    </source>
</evidence>
<dbReference type="RefSeq" id="WP_009054713.1">
    <property type="nucleotide sequence ID" value="NZ_AJYA01000018.1"/>
</dbReference>
<name>I5C4P7_9BACT</name>
<dbReference type="AlphaFoldDB" id="I5C4P7"/>
<keyword evidence="2" id="KW-1185">Reference proteome</keyword>
<organism evidence="1 2">
    <name type="scientific">Nitritalea halalkaliphila LW7</name>
    <dbReference type="NCBI Taxonomy" id="1189621"/>
    <lineage>
        <taxon>Bacteria</taxon>
        <taxon>Pseudomonadati</taxon>
        <taxon>Bacteroidota</taxon>
        <taxon>Cytophagia</taxon>
        <taxon>Cytophagales</taxon>
        <taxon>Cyclobacteriaceae</taxon>
        <taxon>Nitritalea</taxon>
    </lineage>
</organism>
<dbReference type="Proteomes" id="UP000005551">
    <property type="component" value="Unassembled WGS sequence"/>
</dbReference>
<protein>
    <recommendedName>
        <fullName evidence="3">Outer membrane protein beta-barrel domain-containing protein</fullName>
    </recommendedName>
</protein>
<dbReference type="OrthoDB" id="837033at2"/>
<sequence>MKKILFFALILIGVQSTQQLQAQKTRNHMAYSIGGSYMYGNNTGDFSTFTFTPSIVGGITYNRQLSERMDFRVNAFGQHINSGGHDRLGIWRTRQWEAMGLPFDFRGFGLGGDIMPTYNFHPNKAGQVGSSLNVYMGLGVGFLNVWRVEQLQIENTIVKRNASTAAAYIPFRIGVNTNFDFEWDYAIELGLLTSTSDLLDGNDFGNKSLPVDMLVQLQFKVIRYIGVANRKASSR</sequence>